<dbReference type="InParanoid" id="L9L2N2"/>
<feature type="transmembrane region" description="Helical" evidence="1">
    <location>
        <begin position="58"/>
        <end position="85"/>
    </location>
</feature>
<organism evidence="2 3">
    <name type="scientific">Tupaia chinensis</name>
    <name type="common">Chinese tree shrew</name>
    <name type="synonym">Tupaia belangeri chinensis</name>
    <dbReference type="NCBI Taxonomy" id="246437"/>
    <lineage>
        <taxon>Eukaryota</taxon>
        <taxon>Metazoa</taxon>
        <taxon>Chordata</taxon>
        <taxon>Craniata</taxon>
        <taxon>Vertebrata</taxon>
        <taxon>Euteleostomi</taxon>
        <taxon>Mammalia</taxon>
        <taxon>Eutheria</taxon>
        <taxon>Euarchontoglires</taxon>
        <taxon>Scandentia</taxon>
        <taxon>Tupaiidae</taxon>
        <taxon>Tupaia</taxon>
    </lineage>
</organism>
<keyword evidence="1" id="KW-1133">Transmembrane helix</keyword>
<reference evidence="3" key="1">
    <citation type="submission" date="2012-07" db="EMBL/GenBank/DDBJ databases">
        <title>Genome of the Chinese tree shrew, a rising model animal genetically related to primates.</title>
        <authorList>
            <person name="Zhang G."/>
            <person name="Fan Y."/>
            <person name="Yao Y."/>
            <person name="Huang Z."/>
        </authorList>
    </citation>
    <scope>NUCLEOTIDE SEQUENCE [LARGE SCALE GENOMIC DNA]</scope>
</reference>
<dbReference type="AlphaFoldDB" id="L9L2N2"/>
<sequence length="120" mass="13326">MFQPTQAYNPRIGLRGKPEELQELHCVSHLECPFITCIGLLIVTLGMVVSIQDSPHHLAFSMGMTMITTGSVLVVVSGVIVLCRANQNLLRNMRRRLLVERWRGGASDSTEHLVVDSTLL</sequence>
<evidence type="ECO:0000313" key="3">
    <source>
        <dbReference type="Proteomes" id="UP000011518"/>
    </source>
</evidence>
<gene>
    <name evidence="2" type="ORF">TREES_T100018443</name>
</gene>
<name>L9L2N2_TUPCH</name>
<dbReference type="EMBL" id="KB320604">
    <property type="protein sequence ID" value="ELW67647.1"/>
    <property type="molecule type" value="Genomic_DNA"/>
</dbReference>
<evidence type="ECO:0000256" key="1">
    <source>
        <dbReference type="SAM" id="Phobius"/>
    </source>
</evidence>
<accession>L9L2N2</accession>
<feature type="transmembrane region" description="Helical" evidence="1">
    <location>
        <begin position="32"/>
        <end position="52"/>
    </location>
</feature>
<protein>
    <submittedName>
        <fullName evidence="2">Uncharacterized protein</fullName>
    </submittedName>
</protein>
<evidence type="ECO:0000313" key="2">
    <source>
        <dbReference type="EMBL" id="ELW67647.1"/>
    </source>
</evidence>
<dbReference type="Proteomes" id="UP000011518">
    <property type="component" value="Unassembled WGS sequence"/>
</dbReference>
<keyword evidence="1" id="KW-0472">Membrane</keyword>
<keyword evidence="1" id="KW-0812">Transmembrane</keyword>
<keyword evidence="3" id="KW-1185">Reference proteome</keyword>
<reference evidence="3" key="2">
    <citation type="journal article" date="2013" name="Nat. Commun.">
        <title>Genome of the Chinese tree shrew.</title>
        <authorList>
            <person name="Fan Y."/>
            <person name="Huang Z.Y."/>
            <person name="Cao C.C."/>
            <person name="Chen C.S."/>
            <person name="Chen Y.X."/>
            <person name="Fan D.D."/>
            <person name="He J."/>
            <person name="Hou H.L."/>
            <person name="Hu L."/>
            <person name="Hu X.T."/>
            <person name="Jiang X.T."/>
            <person name="Lai R."/>
            <person name="Lang Y.S."/>
            <person name="Liang B."/>
            <person name="Liao S.G."/>
            <person name="Mu D."/>
            <person name="Ma Y.Y."/>
            <person name="Niu Y.Y."/>
            <person name="Sun X.Q."/>
            <person name="Xia J.Q."/>
            <person name="Xiao J."/>
            <person name="Xiong Z.Q."/>
            <person name="Xu L."/>
            <person name="Yang L."/>
            <person name="Zhang Y."/>
            <person name="Zhao W."/>
            <person name="Zhao X.D."/>
            <person name="Zheng Y.T."/>
            <person name="Zhou J.M."/>
            <person name="Zhu Y.B."/>
            <person name="Zhang G.J."/>
            <person name="Wang J."/>
            <person name="Yao Y.G."/>
        </authorList>
    </citation>
    <scope>NUCLEOTIDE SEQUENCE [LARGE SCALE GENOMIC DNA]</scope>
</reference>
<proteinExistence type="predicted"/>